<reference evidence="2" key="1">
    <citation type="journal article" date="2017" name="J. Phycol.">
        <title>Analysis of chloroplast genomes and a supermatrix inform reclassification of the Rhodomelaceae (Rhodophyta).</title>
        <authorList>
            <person name="Diaz-Tapia P."/>
            <person name="Maggs C.A."/>
            <person name="West J.A."/>
            <person name="Verbruggen H."/>
        </authorList>
    </citation>
    <scope>NUCLEOTIDE SEQUENCE</scope>
    <source>
        <strain evidence="2">JW3079</strain>
    </source>
</reference>
<name>A0A1Z1M6D8_9FLOR</name>
<dbReference type="InterPro" id="IPR018490">
    <property type="entry name" value="cNMP-bd_dom_sf"/>
</dbReference>
<keyword evidence="1" id="KW-0175">Coiled coil</keyword>
<gene>
    <name evidence="2" type="primary">ntcA</name>
</gene>
<evidence type="ECO:0000313" key="2">
    <source>
        <dbReference type="EMBL" id="ARW61335.1"/>
    </source>
</evidence>
<dbReference type="InterPro" id="IPR014710">
    <property type="entry name" value="RmlC-like_jellyroll"/>
</dbReference>
<protein>
    <submittedName>
        <fullName evidence="2">Global nitrogen transcriptional regulator</fullName>
    </submittedName>
</protein>
<accession>A0A1Z1M6D8</accession>
<dbReference type="SUPFAM" id="SSF46785">
    <property type="entry name" value="Winged helix' DNA-binding domain"/>
    <property type="match status" value="1"/>
</dbReference>
<dbReference type="RefSeq" id="YP_009392773.1">
    <property type="nucleotide sequence ID" value="NC_035264.1"/>
</dbReference>
<sequence length="207" mass="24606">MKWINFFANYSIPYYIYKIEKEDSILLNNSYKNVNKSIIIIHGSIYIIKIFINQEILPVAILGKNNIFTLKEKNVNYKFYYKLIALETTYLISFSLNNLKNNYALLLNIIKSYNNTLEKYEVMNEIISQKYAKNRTVQLILFLCLEFGIVNKKEVYLPFKLSQRSLAIMSHTNKTTINKIIKYTWKKINIKYSNKKNVYIQNIFSVN</sequence>
<feature type="coiled-coil region" evidence="1">
    <location>
        <begin position="96"/>
        <end position="130"/>
    </location>
</feature>
<dbReference type="InterPro" id="IPR036390">
    <property type="entry name" value="WH_DNA-bd_sf"/>
</dbReference>
<proteinExistence type="predicted"/>
<geneLocation type="chloroplast" evidence="2"/>
<evidence type="ECO:0000256" key="1">
    <source>
        <dbReference type="SAM" id="Coils"/>
    </source>
</evidence>
<dbReference type="GeneID" id="33354358"/>
<dbReference type="SUPFAM" id="SSF51206">
    <property type="entry name" value="cAMP-binding domain-like"/>
    <property type="match status" value="1"/>
</dbReference>
<keyword evidence="2" id="KW-0934">Plastid</keyword>
<dbReference type="EMBL" id="MF101417">
    <property type="protein sequence ID" value="ARW61335.1"/>
    <property type="molecule type" value="Genomic_DNA"/>
</dbReference>
<dbReference type="Gene3D" id="2.60.120.10">
    <property type="entry name" value="Jelly Rolls"/>
    <property type="match status" value="1"/>
</dbReference>
<keyword evidence="2" id="KW-0150">Chloroplast</keyword>
<organism evidence="2">
    <name type="scientific">Bostrychia tenella</name>
    <dbReference type="NCBI Taxonomy" id="324755"/>
    <lineage>
        <taxon>Eukaryota</taxon>
        <taxon>Rhodophyta</taxon>
        <taxon>Florideophyceae</taxon>
        <taxon>Rhodymeniophycidae</taxon>
        <taxon>Ceramiales</taxon>
        <taxon>Rhodomelaceae</taxon>
        <taxon>Bostrychia</taxon>
    </lineage>
</organism>
<dbReference type="AlphaFoldDB" id="A0A1Z1M6D8"/>